<evidence type="ECO:0008006" key="7">
    <source>
        <dbReference type="Google" id="ProtNLM"/>
    </source>
</evidence>
<evidence type="ECO:0000313" key="6">
    <source>
        <dbReference type="Proteomes" id="UP000321534"/>
    </source>
</evidence>
<dbReference type="OrthoDB" id="9774290at2"/>
<evidence type="ECO:0000256" key="1">
    <source>
        <dbReference type="ARBA" id="ARBA00006284"/>
    </source>
</evidence>
<dbReference type="InterPro" id="IPR004381">
    <property type="entry name" value="Glycerate_kinase"/>
</dbReference>
<organism evidence="5 6">
    <name type="scientific">Terrabacter aerolatus</name>
    <dbReference type="NCBI Taxonomy" id="422442"/>
    <lineage>
        <taxon>Bacteria</taxon>
        <taxon>Bacillati</taxon>
        <taxon>Actinomycetota</taxon>
        <taxon>Actinomycetes</taxon>
        <taxon>Micrococcales</taxon>
        <taxon>Intrasporangiaceae</taxon>
        <taxon>Terrabacter</taxon>
    </lineage>
</organism>
<reference evidence="5 6" key="1">
    <citation type="submission" date="2019-07" db="EMBL/GenBank/DDBJ databases">
        <title>Whole genome shotgun sequence of Terrabacter aerolatus NBRC 106305.</title>
        <authorList>
            <person name="Hosoyama A."/>
            <person name="Uohara A."/>
            <person name="Ohji S."/>
            <person name="Ichikawa N."/>
        </authorList>
    </citation>
    <scope>NUCLEOTIDE SEQUENCE [LARGE SCALE GENOMIC DNA]</scope>
    <source>
        <strain evidence="5 6">NBRC 106305</strain>
    </source>
</reference>
<comment type="caution">
    <text evidence="5">The sequence shown here is derived from an EMBL/GenBank/DDBJ whole genome shotgun (WGS) entry which is preliminary data.</text>
</comment>
<dbReference type="Pfam" id="PF02595">
    <property type="entry name" value="Gly_kinase"/>
    <property type="match status" value="1"/>
</dbReference>
<dbReference type="InterPro" id="IPR018197">
    <property type="entry name" value="Glycerate_kinase_RE-like"/>
</dbReference>
<proteinExistence type="inferred from homology"/>
<evidence type="ECO:0000256" key="3">
    <source>
        <dbReference type="ARBA" id="ARBA00022777"/>
    </source>
</evidence>
<keyword evidence="2 4" id="KW-0808">Transferase</keyword>
<evidence type="ECO:0000256" key="4">
    <source>
        <dbReference type="PIRNR" id="PIRNR006078"/>
    </source>
</evidence>
<dbReference type="PANTHER" id="PTHR21599">
    <property type="entry name" value="GLYCERATE KINASE"/>
    <property type="match status" value="1"/>
</dbReference>
<dbReference type="EMBL" id="BJYX01000004">
    <property type="protein sequence ID" value="GEO29337.1"/>
    <property type="molecule type" value="Genomic_DNA"/>
</dbReference>
<dbReference type="NCBIfam" id="TIGR00045">
    <property type="entry name" value="glycerate kinase"/>
    <property type="match status" value="1"/>
</dbReference>
<dbReference type="AlphaFoldDB" id="A0A512CYS9"/>
<keyword evidence="6" id="KW-1185">Reference proteome</keyword>
<gene>
    <name evidence="5" type="ORF">TAE01_11470</name>
</gene>
<protein>
    <recommendedName>
        <fullName evidence="7">Glycerate kinase</fullName>
    </recommendedName>
</protein>
<evidence type="ECO:0000256" key="2">
    <source>
        <dbReference type="ARBA" id="ARBA00022679"/>
    </source>
</evidence>
<dbReference type="RefSeq" id="WP_147064320.1">
    <property type="nucleotide sequence ID" value="NZ_BAAARO010000023.1"/>
</dbReference>
<dbReference type="GO" id="GO:0031388">
    <property type="term" value="P:organic acid phosphorylation"/>
    <property type="evidence" value="ECO:0007669"/>
    <property type="project" value="UniProtKB-UniRule"/>
</dbReference>
<dbReference type="GO" id="GO:0008887">
    <property type="term" value="F:glycerate kinase activity"/>
    <property type="evidence" value="ECO:0007669"/>
    <property type="project" value="UniProtKB-UniRule"/>
</dbReference>
<name>A0A512CYS9_9MICO</name>
<dbReference type="PANTHER" id="PTHR21599:SF0">
    <property type="entry name" value="GLYCERATE KINASE"/>
    <property type="match status" value="1"/>
</dbReference>
<dbReference type="InterPro" id="IPR036129">
    <property type="entry name" value="Glycerate_kinase_sf"/>
</dbReference>
<evidence type="ECO:0000313" key="5">
    <source>
        <dbReference type="EMBL" id="GEO29337.1"/>
    </source>
</evidence>
<dbReference type="Proteomes" id="UP000321534">
    <property type="component" value="Unassembled WGS sequence"/>
</dbReference>
<keyword evidence="3 4" id="KW-0418">Kinase</keyword>
<accession>A0A512CYS9</accession>
<comment type="similarity">
    <text evidence="1 4">Belongs to the glycerate kinase type-1 family.</text>
</comment>
<dbReference type="Gene3D" id="3.90.1510.10">
    <property type="entry name" value="Glycerate kinase, domain 2"/>
    <property type="match status" value="1"/>
</dbReference>
<dbReference type="PIRSF" id="PIRSF006078">
    <property type="entry name" value="GlxK"/>
    <property type="match status" value="1"/>
</dbReference>
<sequence>MHVIIAPDCYTGTLTASQAAAAMADGWARRAPTDRLTLVPLSDGGPGFVDVLAENLPGEVHAVVTTDPLGREVPGTILLTNGAGGRTAYVESAQAAGLHLLAPDERDPTRTTTTGVGTLVLAALDAGARRVVIGLGGSGTNDAGAGLLAALGVGPAARLAQGGLALGATTADDVAGLDAARDRLRGVDLVIASDVDSPLLGLKGASAVFAPQKGASEEDAQRLENALGHFASVVARVRPPARDLLTGTLLKPEREPGAGAAGGLGYALHLLGARRVSGVEAVLDAVGFVDLVASADLVVTGEGTFDWQSLRGKVVVGVAEAAARVGVPVIAVPGQSLVGRREAMTAGLSGVYAVAERPDQVAAALAEPAARLADRTARVARTWSPSAL</sequence>
<dbReference type="InterPro" id="IPR018193">
    <property type="entry name" value="Glyc_kinase_flavodox-like_fold"/>
</dbReference>
<dbReference type="SUPFAM" id="SSF110738">
    <property type="entry name" value="Glycerate kinase I"/>
    <property type="match status" value="1"/>
</dbReference>
<dbReference type="Gene3D" id="3.40.50.10350">
    <property type="entry name" value="Glycerate kinase, domain 1"/>
    <property type="match status" value="1"/>
</dbReference>